<dbReference type="EMBL" id="JAACJJ010000059">
    <property type="protein sequence ID" value="KAF5309544.1"/>
    <property type="molecule type" value="Genomic_DNA"/>
</dbReference>
<gene>
    <name evidence="2" type="ORF">D9619_012323</name>
</gene>
<dbReference type="PANTHER" id="PTHR35043">
    <property type="entry name" value="TRANSCRIPTION FACTOR DOMAIN-CONTAINING PROTEIN"/>
    <property type="match status" value="1"/>
</dbReference>
<evidence type="ECO:0000256" key="1">
    <source>
        <dbReference type="SAM" id="Phobius"/>
    </source>
</evidence>
<keyword evidence="1" id="KW-1133">Transmembrane helix</keyword>
<dbReference type="PANTHER" id="PTHR35043:SF7">
    <property type="entry name" value="TRANSCRIPTION FACTOR DOMAIN-CONTAINING PROTEIN"/>
    <property type="match status" value="1"/>
</dbReference>
<organism evidence="2 3">
    <name type="scientific">Psilocybe cf. subviscida</name>
    <dbReference type="NCBI Taxonomy" id="2480587"/>
    <lineage>
        <taxon>Eukaryota</taxon>
        <taxon>Fungi</taxon>
        <taxon>Dikarya</taxon>
        <taxon>Basidiomycota</taxon>
        <taxon>Agaricomycotina</taxon>
        <taxon>Agaricomycetes</taxon>
        <taxon>Agaricomycetidae</taxon>
        <taxon>Agaricales</taxon>
        <taxon>Agaricineae</taxon>
        <taxon>Strophariaceae</taxon>
        <taxon>Psilocybe</taxon>
    </lineage>
</organism>
<dbReference type="OrthoDB" id="9451547at2759"/>
<dbReference type="Proteomes" id="UP000567179">
    <property type="component" value="Unassembled WGS sequence"/>
</dbReference>
<proteinExistence type="predicted"/>
<evidence type="ECO:0000313" key="2">
    <source>
        <dbReference type="EMBL" id="KAF5309544.1"/>
    </source>
</evidence>
<sequence>MFFTVHTTMSTAVPRPSELPFDTNYRSTTDIIWSCVATIFACTWISVHPNVSGFNTSWTRRIKDRIFLMFWGIAAPEFLVIFAYRQWIGSRDISEAVLQAAPLQTPSLGAFWTPTHSHFLQMGGFMFCDPSSHIPAEYIEVHELIGVNASEIGRDALLMVIKNSPSDDEIWDRSKADTFSKLIVALQTSWFLAQIVSRRIQNLAITEIEIITLAYAAFNGAMYAFWWTKPLDVQSPIVIPFTNIHALRQHYALRQQYAHLQRPYAPRQPGGMPTEVETRSTMLSKYPKAYRSLDWRRCLSPQPCFYAAKEQFEHSTQYQIPGQNRIAEDNALSSQALGHYAPRLCPHRIPTA</sequence>
<keyword evidence="3" id="KW-1185">Reference proteome</keyword>
<feature type="transmembrane region" description="Helical" evidence="1">
    <location>
        <begin position="31"/>
        <end position="54"/>
    </location>
</feature>
<feature type="transmembrane region" description="Helical" evidence="1">
    <location>
        <begin position="66"/>
        <end position="84"/>
    </location>
</feature>
<keyword evidence="1" id="KW-0472">Membrane</keyword>
<accession>A0A8H5ARI7</accession>
<evidence type="ECO:0000313" key="3">
    <source>
        <dbReference type="Proteomes" id="UP000567179"/>
    </source>
</evidence>
<name>A0A8H5ARI7_9AGAR</name>
<comment type="caution">
    <text evidence="2">The sequence shown here is derived from an EMBL/GenBank/DDBJ whole genome shotgun (WGS) entry which is preliminary data.</text>
</comment>
<keyword evidence="1" id="KW-0812">Transmembrane</keyword>
<dbReference type="AlphaFoldDB" id="A0A8H5ARI7"/>
<reference evidence="2 3" key="1">
    <citation type="journal article" date="2020" name="ISME J.">
        <title>Uncovering the hidden diversity of litter-decomposition mechanisms in mushroom-forming fungi.</title>
        <authorList>
            <person name="Floudas D."/>
            <person name="Bentzer J."/>
            <person name="Ahren D."/>
            <person name="Johansson T."/>
            <person name="Persson P."/>
            <person name="Tunlid A."/>
        </authorList>
    </citation>
    <scope>NUCLEOTIDE SEQUENCE [LARGE SCALE GENOMIC DNA]</scope>
    <source>
        <strain evidence="2 3">CBS 101986</strain>
    </source>
</reference>
<protein>
    <submittedName>
        <fullName evidence="2">Uncharacterized protein</fullName>
    </submittedName>
</protein>